<dbReference type="Gene3D" id="1.10.287.860">
    <property type="entry name" value="Nucleotidyltransferase"/>
    <property type="match status" value="1"/>
</dbReference>
<name>A0ABY5KT21_9CELL</name>
<evidence type="ECO:0000313" key="4">
    <source>
        <dbReference type="Proteomes" id="UP001316384"/>
    </source>
</evidence>
<feature type="compositionally biased region" description="Low complexity" evidence="1">
    <location>
        <begin position="16"/>
        <end position="29"/>
    </location>
</feature>
<accession>A0ABY5KT21</accession>
<gene>
    <name evidence="3" type="ORF">NP048_06065</name>
</gene>
<keyword evidence="4" id="KW-1185">Reference proteome</keyword>
<dbReference type="SUPFAM" id="SSF81301">
    <property type="entry name" value="Nucleotidyltransferase"/>
    <property type="match status" value="1"/>
</dbReference>
<dbReference type="InterPro" id="IPR043519">
    <property type="entry name" value="NT_sf"/>
</dbReference>
<evidence type="ECO:0000313" key="3">
    <source>
        <dbReference type="EMBL" id="UUI73003.1"/>
    </source>
</evidence>
<feature type="region of interest" description="Disordered" evidence="1">
    <location>
        <begin position="257"/>
        <end position="277"/>
    </location>
</feature>
<dbReference type="Gene3D" id="3.30.460.10">
    <property type="entry name" value="Beta Polymerase, domain 2"/>
    <property type="match status" value="1"/>
</dbReference>
<feature type="domain" description="RelA/SpoT" evidence="2">
    <location>
        <begin position="105"/>
        <end position="228"/>
    </location>
</feature>
<dbReference type="Pfam" id="PF04607">
    <property type="entry name" value="RelA_SpoT"/>
    <property type="match status" value="1"/>
</dbReference>
<evidence type="ECO:0000256" key="1">
    <source>
        <dbReference type="SAM" id="MobiDB-lite"/>
    </source>
</evidence>
<dbReference type="SMART" id="SM00954">
    <property type="entry name" value="RelA_SpoT"/>
    <property type="match status" value="1"/>
</dbReference>
<sequence>MHGTTAGPLTDPTSRPAAAVPPDGGAPVGTALGVTDVVRRRAAELVTADMDAGSVAVQLRDAQREMARFRMSYEFGIDEMLTKIRILRAEFRQTHDHNPIEHVTSRLKSMDSILDKAVRYGCATDLPTIRERIRDIAGIRITCSFESDAYWVADMLSRQPDVEVVQRKDYIAAPKANGYRSLHLIVRIPVFLSDRTEHVFVEVQIRTIAMDFWASVEHKLFYKYRGDVPGHLQTELLDAAHTAAELDARMGRLRDEVRDLGGDGGPGTPRDAETAPL</sequence>
<dbReference type="RefSeq" id="WP_227577315.1">
    <property type="nucleotide sequence ID" value="NZ_CP101987.1"/>
</dbReference>
<evidence type="ECO:0000259" key="2">
    <source>
        <dbReference type="SMART" id="SM00954"/>
    </source>
</evidence>
<dbReference type="EMBL" id="CP101987">
    <property type="protein sequence ID" value="UUI73003.1"/>
    <property type="molecule type" value="Genomic_DNA"/>
</dbReference>
<organism evidence="3 4">
    <name type="scientific">Cellulomonas xiejunii</name>
    <dbReference type="NCBI Taxonomy" id="2968083"/>
    <lineage>
        <taxon>Bacteria</taxon>
        <taxon>Bacillati</taxon>
        <taxon>Actinomycetota</taxon>
        <taxon>Actinomycetes</taxon>
        <taxon>Micrococcales</taxon>
        <taxon>Cellulomonadaceae</taxon>
        <taxon>Cellulomonas</taxon>
    </lineage>
</organism>
<dbReference type="PANTHER" id="PTHR47837">
    <property type="entry name" value="GTP PYROPHOSPHOKINASE YJBM"/>
    <property type="match status" value="1"/>
</dbReference>
<reference evidence="3 4" key="1">
    <citation type="submission" date="2022-07" db="EMBL/GenBank/DDBJ databases">
        <title>Novel species in genus cellulomonas.</title>
        <authorList>
            <person name="Ye L."/>
        </authorList>
    </citation>
    <scope>NUCLEOTIDE SEQUENCE [LARGE SCALE GENOMIC DNA]</scope>
    <source>
        <strain evidence="4">zg-B89</strain>
    </source>
</reference>
<dbReference type="Proteomes" id="UP001316384">
    <property type="component" value="Chromosome"/>
</dbReference>
<dbReference type="PANTHER" id="PTHR47837:SF2">
    <property type="entry name" value="GTP PYROPHOSPHOKINASE YWAC"/>
    <property type="match status" value="1"/>
</dbReference>
<dbReference type="InterPro" id="IPR007685">
    <property type="entry name" value="RelA_SpoT"/>
</dbReference>
<feature type="region of interest" description="Disordered" evidence="1">
    <location>
        <begin position="1"/>
        <end position="31"/>
    </location>
</feature>
<protein>
    <submittedName>
        <fullName evidence="3">GTP pyrophosphokinase family protein</fullName>
    </submittedName>
</protein>
<dbReference type="InterPro" id="IPR052366">
    <property type="entry name" value="GTP_Pyrophosphokinase"/>
</dbReference>
<proteinExistence type="predicted"/>
<dbReference type="CDD" id="cd05399">
    <property type="entry name" value="NT_Rel-Spo_like"/>
    <property type="match status" value="1"/>
</dbReference>